<dbReference type="Pfam" id="PF01724">
    <property type="entry name" value="DUF29"/>
    <property type="match status" value="1"/>
</dbReference>
<keyword evidence="3" id="KW-1185">Reference proteome</keyword>
<proteinExistence type="predicted"/>
<accession>A0A6A7N4U3</accession>
<dbReference type="Gene3D" id="1.20.1220.20">
    <property type="entry name" value="Uncharcterised protein PF01724"/>
    <property type="match status" value="1"/>
</dbReference>
<dbReference type="PANTHER" id="PTHR34235">
    <property type="entry name" value="SLR1203 PROTEIN-RELATED"/>
    <property type="match status" value="1"/>
</dbReference>
<dbReference type="InterPro" id="IPR002636">
    <property type="entry name" value="DUF29"/>
</dbReference>
<sequence>MDSDYERDFLVWTEAQVALLRARKFEQLDLENVIEELEAVARRDKREVAHRMEKLLTHLLKCRVQPERISNSWRRTISEQRKQIARILKDMPSLRPVLDHYIADSYPDAIKQAARETHLPPSSFPQQNPYTTEQILDEDFLP</sequence>
<name>A0A6A7N4U3_9BURK</name>
<gene>
    <name evidence="2" type="ORF">GEV02_18125</name>
</gene>
<feature type="region of interest" description="Disordered" evidence="1">
    <location>
        <begin position="119"/>
        <end position="142"/>
    </location>
</feature>
<dbReference type="AlphaFoldDB" id="A0A6A7N4U3"/>
<evidence type="ECO:0000313" key="2">
    <source>
        <dbReference type="EMBL" id="MQA40073.1"/>
    </source>
</evidence>
<evidence type="ECO:0000313" key="3">
    <source>
        <dbReference type="Proteomes" id="UP000440498"/>
    </source>
</evidence>
<dbReference type="Proteomes" id="UP000440498">
    <property type="component" value="Unassembled WGS sequence"/>
</dbReference>
<evidence type="ECO:0000256" key="1">
    <source>
        <dbReference type="SAM" id="MobiDB-lite"/>
    </source>
</evidence>
<dbReference type="EMBL" id="WHUG01000007">
    <property type="protein sequence ID" value="MQA40073.1"/>
    <property type="molecule type" value="Genomic_DNA"/>
</dbReference>
<feature type="compositionally biased region" description="Polar residues" evidence="1">
    <location>
        <begin position="124"/>
        <end position="134"/>
    </location>
</feature>
<organism evidence="2 3">
    <name type="scientific">Rugamonas aquatica</name>
    <dbReference type="NCBI Taxonomy" id="2743357"/>
    <lineage>
        <taxon>Bacteria</taxon>
        <taxon>Pseudomonadati</taxon>
        <taxon>Pseudomonadota</taxon>
        <taxon>Betaproteobacteria</taxon>
        <taxon>Burkholderiales</taxon>
        <taxon>Oxalobacteraceae</taxon>
        <taxon>Telluria group</taxon>
        <taxon>Rugamonas</taxon>
    </lineage>
</organism>
<protein>
    <submittedName>
        <fullName evidence="2">DUF29 family protein</fullName>
    </submittedName>
</protein>
<comment type="caution">
    <text evidence="2">The sequence shown here is derived from an EMBL/GenBank/DDBJ whole genome shotgun (WGS) entry which is preliminary data.</text>
</comment>
<reference evidence="2 3" key="1">
    <citation type="submission" date="2019-10" db="EMBL/GenBank/DDBJ databases">
        <title>Two novel species isolated from a subtropical stream in China.</title>
        <authorList>
            <person name="Lu H."/>
        </authorList>
    </citation>
    <scope>NUCLEOTIDE SEQUENCE [LARGE SCALE GENOMIC DNA]</scope>
    <source>
        <strain evidence="2 3">FT29W</strain>
    </source>
</reference>